<dbReference type="EC" id="1.5.5.2" evidence="2"/>
<feature type="binding site" evidence="10">
    <location>
        <begin position="182"/>
        <end position="184"/>
    </location>
    <ligand>
        <name>FAD</name>
        <dbReference type="ChEBI" id="CHEBI:57692"/>
    </ligand>
</feature>
<dbReference type="GO" id="GO:0000166">
    <property type="term" value="F:nucleotide binding"/>
    <property type="evidence" value="ECO:0007669"/>
    <property type="project" value="UniProtKB-KW"/>
</dbReference>
<evidence type="ECO:0000256" key="4">
    <source>
        <dbReference type="ARBA" id="ARBA00022741"/>
    </source>
</evidence>
<dbReference type="InterPro" id="IPR015659">
    <property type="entry name" value="Proline_oxidase"/>
</dbReference>
<gene>
    <name evidence="12" type="ORF">DFR63_0407</name>
</gene>
<reference evidence="12 13" key="1">
    <citation type="submission" date="2018-08" db="EMBL/GenBank/DDBJ databases">
        <title>Genomic Encyclopedia of Type Strains, Phase IV (KMG-IV): sequencing the most valuable type-strain genomes for metagenomic binning, comparative biology and taxonomic classification.</title>
        <authorList>
            <person name="Goeker M."/>
        </authorList>
    </citation>
    <scope>NUCLEOTIDE SEQUENCE [LARGE SCALE GENOMIC DNA]</scope>
    <source>
        <strain evidence="12 13">DSM 17274</strain>
    </source>
</reference>
<evidence type="ECO:0000313" key="12">
    <source>
        <dbReference type="EMBL" id="REG25373.1"/>
    </source>
</evidence>
<dbReference type="AlphaFoldDB" id="A0A3E0B076"/>
<feature type="binding site" evidence="9">
    <location>
        <position position="285"/>
    </location>
    <ligand>
        <name>substrate</name>
    </ligand>
</feature>
<evidence type="ECO:0000259" key="11">
    <source>
        <dbReference type="Pfam" id="PF01619"/>
    </source>
</evidence>
<dbReference type="UniPathway" id="UPA00261">
    <property type="reaction ID" value="UER00373"/>
</dbReference>
<dbReference type="InterPro" id="IPR029041">
    <property type="entry name" value="FAD-linked_oxidoreductase-like"/>
</dbReference>
<dbReference type="InterPro" id="IPR008219">
    <property type="entry name" value="PRODH_bac_arc"/>
</dbReference>
<dbReference type="RefSeq" id="WP_115884069.1">
    <property type="nucleotide sequence ID" value="NZ_CBCSHX010000001.1"/>
</dbReference>
<keyword evidence="5 10" id="KW-0274">FAD</keyword>
<dbReference type="Pfam" id="PF01619">
    <property type="entry name" value="Pro_dh"/>
    <property type="match status" value="1"/>
</dbReference>
<feature type="binding site" evidence="9">
    <location>
        <position position="284"/>
    </location>
    <ligand>
        <name>substrate</name>
    </ligand>
</feature>
<evidence type="ECO:0000256" key="8">
    <source>
        <dbReference type="ARBA" id="ARBA00048779"/>
    </source>
</evidence>
<comment type="pathway">
    <text evidence="1">Amino-acid degradation; L-proline degradation into L-glutamate; L-glutamate from L-proline: step 1/2.</text>
</comment>
<evidence type="ECO:0000256" key="7">
    <source>
        <dbReference type="ARBA" id="ARBA00023062"/>
    </source>
</evidence>
<organism evidence="12 13">
    <name type="scientific">Jeotgalicoccus halotolerans</name>
    <dbReference type="NCBI Taxonomy" id="157227"/>
    <lineage>
        <taxon>Bacteria</taxon>
        <taxon>Bacillati</taxon>
        <taxon>Bacillota</taxon>
        <taxon>Bacilli</taxon>
        <taxon>Bacillales</taxon>
        <taxon>Staphylococcaceae</taxon>
        <taxon>Jeotgalicoccus</taxon>
    </lineage>
</organism>
<dbReference type="PANTHER" id="PTHR13914:SF0">
    <property type="entry name" value="PROLINE DEHYDROGENASE 1, MITOCHONDRIAL"/>
    <property type="match status" value="1"/>
</dbReference>
<keyword evidence="6" id="KW-0560">Oxidoreductase</keyword>
<keyword evidence="13" id="KW-1185">Reference proteome</keyword>
<proteinExistence type="predicted"/>
<dbReference type="GO" id="GO:0010133">
    <property type="term" value="P:L-proline catabolic process to L-glutamate"/>
    <property type="evidence" value="ECO:0007669"/>
    <property type="project" value="UniProtKB-UniPathway"/>
</dbReference>
<evidence type="ECO:0000256" key="3">
    <source>
        <dbReference type="ARBA" id="ARBA00022630"/>
    </source>
</evidence>
<comment type="caution">
    <text evidence="12">The sequence shown here is derived from an EMBL/GenBank/DDBJ whole genome shotgun (WGS) entry which is preliminary data.</text>
</comment>
<dbReference type="GO" id="GO:0004657">
    <property type="term" value="F:proline dehydrogenase activity"/>
    <property type="evidence" value="ECO:0007669"/>
    <property type="project" value="UniProtKB-EC"/>
</dbReference>
<feature type="binding site" evidence="9">
    <location>
        <position position="97"/>
    </location>
    <ligand>
        <name>substrate</name>
    </ligand>
</feature>
<dbReference type="OrthoDB" id="9773461at2"/>
<dbReference type="EMBL" id="QUMW01000009">
    <property type="protein sequence ID" value="REG25373.1"/>
    <property type="molecule type" value="Genomic_DNA"/>
</dbReference>
<keyword evidence="4 10" id="KW-0547">Nucleotide-binding</keyword>
<evidence type="ECO:0000313" key="13">
    <source>
        <dbReference type="Proteomes" id="UP000257076"/>
    </source>
</evidence>
<dbReference type="Proteomes" id="UP000257076">
    <property type="component" value="Unassembled WGS sequence"/>
</dbReference>
<dbReference type="Gene3D" id="3.20.20.220">
    <property type="match status" value="1"/>
</dbReference>
<evidence type="ECO:0000256" key="6">
    <source>
        <dbReference type="ARBA" id="ARBA00023002"/>
    </source>
</evidence>
<feature type="binding site" evidence="10">
    <location>
        <position position="132"/>
    </location>
    <ligand>
        <name>FAD</name>
        <dbReference type="ChEBI" id="CHEBI:57692"/>
    </ligand>
</feature>
<dbReference type="SUPFAM" id="SSF51730">
    <property type="entry name" value="FAD-linked oxidoreductase"/>
    <property type="match status" value="1"/>
</dbReference>
<keyword evidence="7" id="KW-0642">Proline metabolism</keyword>
<feature type="binding site" evidence="10">
    <location>
        <position position="160"/>
    </location>
    <ligand>
        <name>FAD</name>
        <dbReference type="ChEBI" id="CHEBI:57692"/>
    </ligand>
</feature>
<dbReference type="PIRSF" id="PIRSF000196">
    <property type="entry name" value="Pro_dehydrog"/>
    <property type="match status" value="1"/>
</dbReference>
<feature type="domain" description="Proline dehydrogenase" evidence="11">
    <location>
        <begin position="47"/>
        <end position="292"/>
    </location>
</feature>
<evidence type="ECO:0000256" key="2">
    <source>
        <dbReference type="ARBA" id="ARBA00012695"/>
    </source>
</evidence>
<name>A0A3E0B076_9STAP</name>
<comment type="catalytic activity">
    <reaction evidence="8">
        <text>L-proline + a quinone = (S)-1-pyrroline-5-carboxylate + a quinol + H(+)</text>
        <dbReference type="Rhea" id="RHEA:23784"/>
        <dbReference type="ChEBI" id="CHEBI:15378"/>
        <dbReference type="ChEBI" id="CHEBI:17388"/>
        <dbReference type="ChEBI" id="CHEBI:24646"/>
        <dbReference type="ChEBI" id="CHEBI:60039"/>
        <dbReference type="ChEBI" id="CHEBI:132124"/>
        <dbReference type="EC" id="1.5.5.2"/>
    </reaction>
</comment>
<sequence>MGVVRDIFIGLSENKILNDASKQMGLRFGAQKVVGGTGVSDTLSCLSDINNQGMSVTFDNLGEFISDRGEALKEKNNIIKMIKAIQKEGIDAHASVKLSQIGLHIDETFCYNNIKEILETAKETDLFVNLDMENYVSKEPSLNILDKLLKEYDNVGTVIQAYFYDAKKDVRKYKDNRIRLVKGAYKEPATLAYQNKSDIDQSYFEIIKTHLVEGSGFTSIATHDHNIIEKTIRFIETQGISKDKFEFQMLYGFRKDYQQDLVARGYNMCVYVPYGTDWYAYFMRRLAERPQNLNLVVKSLTSSKKVQAGAAAVAAVAGLALVRKAIKN</sequence>
<evidence type="ECO:0000256" key="5">
    <source>
        <dbReference type="ARBA" id="ARBA00022827"/>
    </source>
</evidence>
<dbReference type="InterPro" id="IPR002872">
    <property type="entry name" value="Proline_DH_dom"/>
</dbReference>
<keyword evidence="3" id="KW-0285">Flavoprotein</keyword>
<protein>
    <recommendedName>
        <fullName evidence="2">proline dehydrogenase</fullName>
        <ecNumber evidence="2">1.5.5.2</ecNumber>
    </recommendedName>
</protein>
<dbReference type="PANTHER" id="PTHR13914">
    <property type="entry name" value="PROLINE OXIDASE"/>
    <property type="match status" value="1"/>
</dbReference>
<evidence type="ECO:0000256" key="9">
    <source>
        <dbReference type="PIRSR" id="PIRSR000196-1"/>
    </source>
</evidence>
<evidence type="ECO:0000256" key="1">
    <source>
        <dbReference type="ARBA" id="ARBA00004739"/>
    </source>
</evidence>
<accession>A0A3E0B076</accession>
<evidence type="ECO:0000256" key="10">
    <source>
        <dbReference type="PIRSR" id="PIRSR000196-2"/>
    </source>
</evidence>
<comment type="cofactor">
    <cofactor evidence="10">
        <name>FAD</name>
        <dbReference type="ChEBI" id="CHEBI:57692"/>
    </cofactor>
    <text evidence="10">Binds 1 FAD per subunit.</text>
</comment>
<feature type="binding site" evidence="10">
    <location>
        <position position="196"/>
    </location>
    <ligand>
        <name>FAD</name>
        <dbReference type="ChEBI" id="CHEBI:57692"/>
    </ligand>
</feature>
<feature type="binding site" evidence="10">
    <location>
        <begin position="222"/>
        <end position="223"/>
    </location>
    <ligand>
        <name>FAD</name>
        <dbReference type="ChEBI" id="CHEBI:57692"/>
    </ligand>
</feature>